<gene>
    <name evidence="3" type="ORF">GPL20_36825</name>
</gene>
<comment type="caution">
    <text evidence="3">The sequence shown here is derived from an EMBL/GenBank/DDBJ whole genome shotgun (WGS) entry which is preliminary data.</text>
</comment>
<evidence type="ECO:0000313" key="4">
    <source>
        <dbReference type="Proteomes" id="UP000449969"/>
    </source>
</evidence>
<keyword evidence="1 3" id="KW-0378">Hydrolase</keyword>
<name>A0A844TUY3_9BRAD</name>
<dbReference type="InterPro" id="IPR050261">
    <property type="entry name" value="FrsA_esterase"/>
</dbReference>
<evidence type="ECO:0000313" key="3">
    <source>
        <dbReference type="EMBL" id="MVT78530.1"/>
    </source>
</evidence>
<reference evidence="3 4" key="1">
    <citation type="submission" date="2019-12" db="EMBL/GenBank/DDBJ databases">
        <title>Draft genome sequences Bradyrhizobium cajani AMBPC1010, Bradyrhizobium pachyrhizi AMBPC1040 and Bradyrhizobium yuanmingense ALSPC3051, three plant growth promoting strains isolated from nodules of Cajanus cajan L. in Dominican Republic.</title>
        <authorList>
            <person name="Flores-Felix J.D."/>
            <person name="Araujo J."/>
            <person name="Diaz-Alcantara C."/>
            <person name="Gonzalez-Andres F."/>
            <person name="Velazquez E."/>
        </authorList>
    </citation>
    <scope>NUCLEOTIDE SEQUENCE [LARGE SCALE GENOMIC DNA]</scope>
    <source>
        <strain evidence="3 4">1010</strain>
    </source>
</reference>
<proteinExistence type="predicted"/>
<dbReference type="AlphaFoldDB" id="A0A844TUY3"/>
<organism evidence="3 4">
    <name type="scientific">Bradyrhizobium cajani</name>
    <dbReference type="NCBI Taxonomy" id="1928661"/>
    <lineage>
        <taxon>Bacteria</taxon>
        <taxon>Pseudomonadati</taxon>
        <taxon>Pseudomonadota</taxon>
        <taxon>Alphaproteobacteria</taxon>
        <taxon>Hyphomicrobiales</taxon>
        <taxon>Nitrobacteraceae</taxon>
        <taxon>Bradyrhizobium</taxon>
    </lineage>
</organism>
<dbReference type="InterPro" id="IPR029058">
    <property type="entry name" value="AB_hydrolase_fold"/>
</dbReference>
<dbReference type="Proteomes" id="UP000449969">
    <property type="component" value="Unassembled WGS sequence"/>
</dbReference>
<dbReference type="Pfam" id="PF12146">
    <property type="entry name" value="Hydrolase_4"/>
    <property type="match status" value="1"/>
</dbReference>
<dbReference type="SUPFAM" id="SSF53474">
    <property type="entry name" value="alpha/beta-Hydrolases"/>
    <property type="match status" value="1"/>
</dbReference>
<evidence type="ECO:0000256" key="1">
    <source>
        <dbReference type="ARBA" id="ARBA00022801"/>
    </source>
</evidence>
<accession>A0A844TUY3</accession>
<dbReference type="PANTHER" id="PTHR22946:SF9">
    <property type="entry name" value="POLYKETIDE TRANSFERASE AF380"/>
    <property type="match status" value="1"/>
</dbReference>
<evidence type="ECO:0000259" key="2">
    <source>
        <dbReference type="Pfam" id="PF12146"/>
    </source>
</evidence>
<sequence>MSMSRKELTFASGNATCAAWLYPAAADKGARPIIIMAHGLTGTRRDRLGAFAERFAAAGIAALVFDHRGFGDSTGEPDLFEPSLQLEDWRAAIAFTRSLPGIDAGRVATFGSSLGGGNALAAAAEDTQVAAVISQVPYLDRVTQTYTKPQHVVEEMKTAAAEGRYLAAVGQPHEAAFISAPGAEVGWRRVVAIGEESQWRNRVSTSWLLGPPYSPIRHAASLHCPWLVCVAADDQVAKPGPAIEAARQAPKGELRIYPGVDHFDIYDGPSHEAVVADEIEFLHRHLLGRSLCGTTKAASELARVYLPLASGENPAGEGTAKARK</sequence>
<protein>
    <submittedName>
        <fullName evidence="3">Alpha/beta fold hydrolase</fullName>
    </submittedName>
</protein>
<keyword evidence="4" id="KW-1185">Reference proteome</keyword>
<dbReference type="InterPro" id="IPR022742">
    <property type="entry name" value="Hydrolase_4"/>
</dbReference>
<dbReference type="PANTHER" id="PTHR22946">
    <property type="entry name" value="DIENELACTONE HYDROLASE DOMAIN-CONTAINING PROTEIN-RELATED"/>
    <property type="match status" value="1"/>
</dbReference>
<dbReference type="GO" id="GO:0052689">
    <property type="term" value="F:carboxylic ester hydrolase activity"/>
    <property type="evidence" value="ECO:0007669"/>
    <property type="project" value="UniProtKB-ARBA"/>
</dbReference>
<feature type="domain" description="Serine aminopeptidase S33" evidence="2">
    <location>
        <begin position="30"/>
        <end position="262"/>
    </location>
</feature>
<dbReference type="Gene3D" id="3.40.50.1820">
    <property type="entry name" value="alpha/beta hydrolase"/>
    <property type="match status" value="1"/>
</dbReference>
<dbReference type="EMBL" id="WQNE01000058">
    <property type="protein sequence ID" value="MVT78530.1"/>
    <property type="molecule type" value="Genomic_DNA"/>
</dbReference>